<evidence type="ECO:0000313" key="7">
    <source>
        <dbReference type="EMBL" id="GGI89835.1"/>
    </source>
</evidence>
<dbReference type="GO" id="GO:0004616">
    <property type="term" value="F:phosphogluconate dehydrogenase (decarboxylating) activity"/>
    <property type="evidence" value="ECO:0007669"/>
    <property type="project" value="InterPro"/>
</dbReference>
<dbReference type="PANTHER" id="PTHR11811">
    <property type="entry name" value="6-PHOSPHOGLUCONATE DEHYDROGENASE"/>
    <property type="match status" value="1"/>
</dbReference>
<dbReference type="GO" id="GO:0050661">
    <property type="term" value="F:NADP binding"/>
    <property type="evidence" value="ECO:0007669"/>
    <property type="project" value="InterPro"/>
</dbReference>
<dbReference type="InterPro" id="IPR006115">
    <property type="entry name" value="6PGDH_NADP-bd"/>
</dbReference>
<reference evidence="6 9" key="3">
    <citation type="submission" date="2018-07" db="EMBL/GenBank/DDBJ databases">
        <title>Complete Genome and Methylome Analysis of Deinococcus wulumuqiensis NEB 479.</title>
        <authorList>
            <person name="Fomenkov A."/>
            <person name="Luyten Y."/>
            <person name="Vincze T."/>
            <person name="Anton B.P."/>
            <person name="Clark T."/>
            <person name="Roberts R.J."/>
            <person name="Morgan R.D."/>
        </authorList>
    </citation>
    <scope>NUCLEOTIDE SEQUENCE [LARGE SCALE GENOMIC DNA]</scope>
    <source>
        <strain evidence="6 9">NEB 479</strain>
    </source>
</reference>
<dbReference type="SUPFAM" id="SSF48179">
    <property type="entry name" value="6-phosphogluconate dehydrogenase C-terminal domain-like"/>
    <property type="match status" value="1"/>
</dbReference>
<keyword evidence="10" id="KW-1185">Reference proteome</keyword>
<dbReference type="NCBIfam" id="TIGR00872">
    <property type="entry name" value="gnd_rel"/>
    <property type="match status" value="1"/>
</dbReference>
<evidence type="ECO:0000259" key="5">
    <source>
        <dbReference type="SMART" id="SM01350"/>
    </source>
</evidence>
<reference evidence="7" key="2">
    <citation type="journal article" date="2014" name="Int. J. Syst. Evol. Microbiol.">
        <title>Complete genome sequence of Corynebacterium casei LMG S-19264T (=DSM 44701T), isolated from a smear-ripened cheese.</title>
        <authorList>
            <consortium name="US DOE Joint Genome Institute (JGI-PGF)"/>
            <person name="Walter F."/>
            <person name="Albersmeier A."/>
            <person name="Kalinowski J."/>
            <person name="Ruckert C."/>
        </authorList>
    </citation>
    <scope>NUCLEOTIDE SEQUENCE</scope>
    <source>
        <strain evidence="7">CGMCC 1.8885</strain>
    </source>
</reference>
<dbReference type="InterPro" id="IPR002204">
    <property type="entry name" value="3-OH-isobutyrate_DH-rel_CS"/>
</dbReference>
<dbReference type="Proteomes" id="UP000652720">
    <property type="component" value="Unassembled WGS sequence"/>
</dbReference>
<dbReference type="InterPro" id="IPR006183">
    <property type="entry name" value="Pgluconate_DH"/>
</dbReference>
<evidence type="ECO:0000313" key="6">
    <source>
        <dbReference type="EMBL" id="AXG98312.1"/>
    </source>
</evidence>
<dbReference type="Gene3D" id="1.10.1040.10">
    <property type="entry name" value="N-(1-d-carboxylethyl)-l-norvaline Dehydrogenase, domain 2"/>
    <property type="match status" value="1"/>
</dbReference>
<dbReference type="AlphaFoldDB" id="A0A345IF40"/>
<dbReference type="GO" id="GO:0016054">
    <property type="term" value="P:organic acid catabolic process"/>
    <property type="evidence" value="ECO:0007669"/>
    <property type="project" value="UniProtKB-ARBA"/>
</dbReference>
<dbReference type="EMBL" id="BMMA01000030">
    <property type="protein sequence ID" value="GGI89835.1"/>
    <property type="molecule type" value="Genomic_DNA"/>
</dbReference>
<evidence type="ECO:0000256" key="4">
    <source>
        <dbReference type="SAM" id="MobiDB-lite"/>
    </source>
</evidence>
<feature type="domain" description="6-phosphogluconate dehydrogenase C-terminal" evidence="5">
    <location>
        <begin position="171"/>
        <end position="356"/>
    </location>
</feature>
<dbReference type="PROSITE" id="PS00461">
    <property type="entry name" value="6PGD"/>
    <property type="match status" value="1"/>
</dbReference>
<dbReference type="GO" id="GO:0006098">
    <property type="term" value="P:pentose-phosphate shunt"/>
    <property type="evidence" value="ECO:0007669"/>
    <property type="project" value="InterPro"/>
</dbReference>
<reference evidence="8" key="1">
    <citation type="journal article" date="2014" name="Int. J. Syst. Evol. Microbiol.">
        <title>Complete genome of a new Firmicutes species belonging to the dominant human colonic microbiota ('Ruminococcus bicirculans') reveals two chromosomes and a selective capacity to utilize plant glucans.</title>
        <authorList>
            <consortium name="NISC Comparative Sequencing Program"/>
            <person name="Wegmann U."/>
            <person name="Louis P."/>
            <person name="Goesmann A."/>
            <person name="Henrissat B."/>
            <person name="Duncan S.H."/>
            <person name="Flint H.J."/>
        </authorList>
    </citation>
    <scope>NUCLEOTIDE SEQUENCE</scope>
    <source>
        <strain evidence="8">CGMCC 1.8884</strain>
    </source>
</reference>
<evidence type="ECO:0000313" key="10">
    <source>
        <dbReference type="Proteomes" id="UP000630135"/>
    </source>
</evidence>
<dbReference type="InterPro" id="IPR036291">
    <property type="entry name" value="NAD(P)-bd_dom_sf"/>
</dbReference>
<dbReference type="KEGG" id="dwu:DVJ83_03080"/>
<dbReference type="SMART" id="SM01350">
    <property type="entry name" value="6PGD"/>
    <property type="match status" value="1"/>
</dbReference>
<dbReference type="STRING" id="1288484.GCA_000348665_02015"/>
<dbReference type="RefSeq" id="WP_017870916.1">
    <property type="nucleotide sequence ID" value="NZ_BMLZ01000034.1"/>
</dbReference>
<evidence type="ECO:0000313" key="9">
    <source>
        <dbReference type="Proteomes" id="UP000253744"/>
    </source>
</evidence>
<dbReference type="InterPro" id="IPR004849">
    <property type="entry name" value="6DGDH_YqeC"/>
</dbReference>
<feature type="compositionally biased region" description="Polar residues" evidence="4">
    <location>
        <begin position="346"/>
        <end position="355"/>
    </location>
</feature>
<feature type="compositionally biased region" description="Low complexity" evidence="4">
    <location>
        <begin position="321"/>
        <end position="345"/>
    </location>
</feature>
<dbReference type="Proteomes" id="UP000630135">
    <property type="component" value="Unassembled WGS sequence"/>
</dbReference>
<dbReference type="Pfam" id="PF03446">
    <property type="entry name" value="NAD_binding_2"/>
    <property type="match status" value="1"/>
</dbReference>
<dbReference type="InterPro" id="IPR013328">
    <property type="entry name" value="6PGD_dom2"/>
</dbReference>
<dbReference type="PRINTS" id="PR00076">
    <property type="entry name" value="6PGDHDRGNASE"/>
</dbReference>
<keyword evidence="2" id="KW-0560">Oxidoreductase</keyword>
<keyword evidence="3" id="KW-0311">Gluconate utilization</keyword>
<dbReference type="Gene3D" id="3.40.50.720">
    <property type="entry name" value="NAD(P)-binding Rossmann-like Domain"/>
    <property type="match status" value="1"/>
</dbReference>
<dbReference type="EMBL" id="BMLZ01000034">
    <property type="protein sequence ID" value="GGP30655.1"/>
    <property type="molecule type" value="Genomic_DNA"/>
</dbReference>
<organism evidence="6 9">
    <name type="scientific">Deinococcus wulumuqiensis</name>
    <dbReference type="NCBI Taxonomy" id="980427"/>
    <lineage>
        <taxon>Bacteria</taxon>
        <taxon>Thermotogati</taxon>
        <taxon>Deinococcota</taxon>
        <taxon>Deinococci</taxon>
        <taxon>Deinococcales</taxon>
        <taxon>Deinococcaceae</taxon>
        <taxon>Deinococcus</taxon>
    </lineage>
</organism>
<evidence type="ECO:0000313" key="8">
    <source>
        <dbReference type="EMBL" id="GGP30655.1"/>
    </source>
</evidence>
<dbReference type="InterPro" id="IPR006114">
    <property type="entry name" value="6PGDH_C"/>
</dbReference>
<gene>
    <name evidence="6" type="primary">gnd</name>
    <name evidence="6" type="ORF">DVJ83_03080</name>
    <name evidence="8" type="ORF">GCM10008021_23060</name>
    <name evidence="7" type="ORF">GCM10010914_25220</name>
</gene>
<evidence type="ECO:0000256" key="2">
    <source>
        <dbReference type="ARBA" id="ARBA00023002"/>
    </source>
</evidence>
<evidence type="ECO:0000256" key="3">
    <source>
        <dbReference type="ARBA" id="ARBA00023064"/>
    </source>
</evidence>
<dbReference type="PROSITE" id="PS00895">
    <property type="entry name" value="3_HYDROXYISOBUT_DH"/>
    <property type="match status" value="1"/>
</dbReference>
<dbReference type="InterPro" id="IPR008927">
    <property type="entry name" value="6-PGluconate_DH-like_C_sf"/>
</dbReference>
<feature type="region of interest" description="Disordered" evidence="4">
    <location>
        <begin position="316"/>
        <end position="362"/>
    </location>
</feature>
<name>A0A345IF40_9DEIO</name>
<proteinExistence type="inferred from homology"/>
<dbReference type="Proteomes" id="UP000253744">
    <property type="component" value="Chromosome"/>
</dbReference>
<dbReference type="InterPro" id="IPR006184">
    <property type="entry name" value="6PGdom_BS"/>
</dbReference>
<dbReference type="GO" id="GO:0019521">
    <property type="term" value="P:D-gluconate metabolic process"/>
    <property type="evidence" value="ECO:0007669"/>
    <property type="project" value="UniProtKB-KW"/>
</dbReference>
<reference evidence="7" key="5">
    <citation type="submission" date="2023-08" db="EMBL/GenBank/DDBJ databases">
        <authorList>
            <person name="Sun Q."/>
            <person name="Zhou Y."/>
        </authorList>
    </citation>
    <scope>NUCLEOTIDE SEQUENCE</scope>
    <source>
        <strain evidence="8">CGMCC 1.8884</strain>
        <strain evidence="7">CGMCC 1.8885</strain>
    </source>
</reference>
<dbReference type="SUPFAM" id="SSF51735">
    <property type="entry name" value="NAD(P)-binding Rossmann-fold domains"/>
    <property type="match status" value="1"/>
</dbReference>
<comment type="similarity">
    <text evidence="1">Belongs to the 6-phosphogluconate dehydrogenase family.</text>
</comment>
<accession>A0A345IF40</accession>
<dbReference type="NCBIfam" id="NF007161">
    <property type="entry name" value="PRK09599.1"/>
    <property type="match status" value="1"/>
</dbReference>
<reference evidence="10" key="4">
    <citation type="journal article" date="2019" name="Int. J. Syst. Evol. Microbiol.">
        <title>The Global Catalogue of Microorganisms (GCM) 10K type strain sequencing project: providing services to taxonomists for standard genome sequencing and annotation.</title>
        <authorList>
            <consortium name="The Broad Institute Genomics Platform"/>
            <consortium name="The Broad Institute Genome Sequencing Center for Infectious Disease"/>
            <person name="Wu L."/>
            <person name="Ma J."/>
        </authorList>
    </citation>
    <scope>NUCLEOTIDE SEQUENCE [LARGE SCALE GENOMIC DNA]</scope>
    <source>
        <strain evidence="10">CGMCC 1.8884</strain>
    </source>
</reference>
<dbReference type="EMBL" id="CP031158">
    <property type="protein sequence ID" value="AXG98312.1"/>
    <property type="molecule type" value="Genomic_DNA"/>
</dbReference>
<sequence>MNIGMIGLGKMGGNMVLRLLQGGQQVVGYDRSEEALANIESHGATATRDMDAFIAALGEPGNRAVWVMVPAGEITQSVIDDLAGRLAPGDIIIDGGNSNFHDTQRRGEALAARGLHFVDVGTSGGVWGLKEGYAMMIGGPEEAVERLRPVFETLAPAKDRGWGRMGPSGSGHYVKMVHNGIEYGMMQAYAEGFELMQAHKDFNLDMAQIAELWRHGSVVRSWLLDLTAEALKNSADFNALSDYVADSGEGRWTIIDSIELGVPTPVITLATQMRFRSQQDVSYQGQMLSAMRRAFGGHAVKTIETPKQEGLVPEVQAGEHPSAAAPENIPAAATAQASPQSAAQQLGETGQNRVTGDQKGNE</sequence>
<protein>
    <submittedName>
        <fullName evidence="6 7">6-phosphogluconate dehydrogenase</fullName>
    </submittedName>
</protein>
<dbReference type="GeneID" id="59164174"/>
<evidence type="ECO:0000256" key="1">
    <source>
        <dbReference type="ARBA" id="ARBA00008419"/>
    </source>
</evidence>
<dbReference type="Pfam" id="PF00393">
    <property type="entry name" value="6PGD"/>
    <property type="match status" value="1"/>
</dbReference>